<proteinExistence type="predicted"/>
<dbReference type="GO" id="GO:0022857">
    <property type="term" value="F:transmembrane transporter activity"/>
    <property type="evidence" value="ECO:0007669"/>
    <property type="project" value="InterPro"/>
</dbReference>
<feature type="region of interest" description="Disordered" evidence="6">
    <location>
        <begin position="1"/>
        <end position="26"/>
    </location>
</feature>
<dbReference type="GO" id="GO:0016020">
    <property type="term" value="C:membrane"/>
    <property type="evidence" value="ECO:0007669"/>
    <property type="project" value="UniProtKB-SubCell"/>
</dbReference>
<dbReference type="Gene3D" id="1.20.1250.20">
    <property type="entry name" value="MFS general substrate transporter like domains"/>
    <property type="match status" value="1"/>
</dbReference>
<dbReference type="Proteomes" id="UP000886523">
    <property type="component" value="Unassembled WGS sequence"/>
</dbReference>
<reference evidence="9" key="1">
    <citation type="journal article" date="2020" name="Nat. Commun.">
        <title>Large-scale genome sequencing of mycorrhizal fungi provides insights into the early evolution of symbiotic traits.</title>
        <authorList>
            <person name="Miyauchi S."/>
            <person name="Kiss E."/>
            <person name="Kuo A."/>
            <person name="Drula E."/>
            <person name="Kohler A."/>
            <person name="Sanchez-Garcia M."/>
            <person name="Morin E."/>
            <person name="Andreopoulos B."/>
            <person name="Barry K.W."/>
            <person name="Bonito G."/>
            <person name="Buee M."/>
            <person name="Carver A."/>
            <person name="Chen C."/>
            <person name="Cichocki N."/>
            <person name="Clum A."/>
            <person name="Culley D."/>
            <person name="Crous P.W."/>
            <person name="Fauchery L."/>
            <person name="Girlanda M."/>
            <person name="Hayes R.D."/>
            <person name="Keri Z."/>
            <person name="LaButti K."/>
            <person name="Lipzen A."/>
            <person name="Lombard V."/>
            <person name="Magnuson J."/>
            <person name="Maillard F."/>
            <person name="Murat C."/>
            <person name="Nolan M."/>
            <person name="Ohm R.A."/>
            <person name="Pangilinan J."/>
            <person name="Pereira M.F."/>
            <person name="Perotto S."/>
            <person name="Peter M."/>
            <person name="Pfister S."/>
            <person name="Riley R."/>
            <person name="Sitrit Y."/>
            <person name="Stielow J.B."/>
            <person name="Szollosi G."/>
            <person name="Zifcakova L."/>
            <person name="Stursova M."/>
            <person name="Spatafora J.W."/>
            <person name="Tedersoo L."/>
            <person name="Vaario L.M."/>
            <person name="Yamada A."/>
            <person name="Yan M."/>
            <person name="Wang P."/>
            <person name="Xu J."/>
            <person name="Bruns T."/>
            <person name="Baldrian P."/>
            <person name="Vilgalys R."/>
            <person name="Dunand C."/>
            <person name="Henrissat B."/>
            <person name="Grigoriev I.V."/>
            <person name="Hibbett D."/>
            <person name="Nagy L.G."/>
            <person name="Martin F.M."/>
        </authorList>
    </citation>
    <scope>NUCLEOTIDE SEQUENCE</scope>
    <source>
        <strain evidence="9">UP504</strain>
    </source>
</reference>
<evidence type="ECO:0000259" key="8">
    <source>
        <dbReference type="PROSITE" id="PS50850"/>
    </source>
</evidence>
<evidence type="ECO:0000256" key="4">
    <source>
        <dbReference type="ARBA" id="ARBA00022989"/>
    </source>
</evidence>
<evidence type="ECO:0000313" key="9">
    <source>
        <dbReference type="EMBL" id="KAF9513107.1"/>
    </source>
</evidence>
<comment type="caution">
    <text evidence="9">The sequence shown here is derived from an EMBL/GenBank/DDBJ whole genome shotgun (WGS) entry which is preliminary data.</text>
</comment>
<dbReference type="PROSITE" id="PS50850">
    <property type="entry name" value="MFS"/>
    <property type="match status" value="1"/>
</dbReference>
<feature type="transmembrane region" description="Helical" evidence="7">
    <location>
        <begin position="239"/>
        <end position="259"/>
    </location>
</feature>
<dbReference type="InterPro" id="IPR020846">
    <property type="entry name" value="MFS_dom"/>
</dbReference>
<feature type="domain" description="Major facilitator superfamily (MFS) profile" evidence="8">
    <location>
        <begin position="72"/>
        <end position="501"/>
    </location>
</feature>
<protein>
    <recommendedName>
        <fullName evidence="8">Major facilitator superfamily (MFS) profile domain-containing protein</fullName>
    </recommendedName>
</protein>
<feature type="transmembrane region" description="Helical" evidence="7">
    <location>
        <begin position="371"/>
        <end position="389"/>
    </location>
</feature>
<evidence type="ECO:0000256" key="5">
    <source>
        <dbReference type="ARBA" id="ARBA00023136"/>
    </source>
</evidence>
<dbReference type="SUPFAM" id="SSF103473">
    <property type="entry name" value="MFS general substrate transporter"/>
    <property type="match status" value="1"/>
</dbReference>
<evidence type="ECO:0000256" key="1">
    <source>
        <dbReference type="ARBA" id="ARBA00004141"/>
    </source>
</evidence>
<dbReference type="EMBL" id="MU128977">
    <property type="protein sequence ID" value="KAF9513107.1"/>
    <property type="molecule type" value="Genomic_DNA"/>
</dbReference>
<keyword evidence="3 7" id="KW-0812">Transmembrane</keyword>
<dbReference type="PANTHER" id="PTHR43791">
    <property type="entry name" value="PERMEASE-RELATED"/>
    <property type="match status" value="1"/>
</dbReference>
<name>A0A9P6AWT3_9AGAM</name>
<dbReference type="OrthoDB" id="2985014at2759"/>
<keyword evidence="10" id="KW-1185">Reference proteome</keyword>
<accession>A0A9P6AWT3</accession>
<gene>
    <name evidence="9" type="ORF">BS47DRAFT_1372616</name>
</gene>
<keyword evidence="4 7" id="KW-1133">Transmembrane helix</keyword>
<evidence type="ECO:0000256" key="7">
    <source>
        <dbReference type="SAM" id="Phobius"/>
    </source>
</evidence>
<evidence type="ECO:0000313" key="10">
    <source>
        <dbReference type="Proteomes" id="UP000886523"/>
    </source>
</evidence>
<feature type="transmembrane region" description="Helical" evidence="7">
    <location>
        <begin position="340"/>
        <end position="359"/>
    </location>
</feature>
<dbReference type="AlphaFoldDB" id="A0A9P6AWT3"/>
<dbReference type="InterPro" id="IPR011701">
    <property type="entry name" value="MFS"/>
</dbReference>
<dbReference type="InterPro" id="IPR036259">
    <property type="entry name" value="MFS_trans_sf"/>
</dbReference>
<dbReference type="FunFam" id="1.20.1250.20:FF:000013">
    <property type="entry name" value="MFS general substrate transporter"/>
    <property type="match status" value="1"/>
</dbReference>
<dbReference type="PANTHER" id="PTHR43791:SF36">
    <property type="entry name" value="TRANSPORTER, PUTATIVE (AFU_ORTHOLOGUE AFUA_6G08340)-RELATED"/>
    <property type="match status" value="1"/>
</dbReference>
<feature type="transmembrane region" description="Helical" evidence="7">
    <location>
        <begin position="433"/>
        <end position="454"/>
    </location>
</feature>
<keyword evidence="5 7" id="KW-0472">Membrane</keyword>
<feature type="compositionally biased region" description="Basic and acidic residues" evidence="6">
    <location>
        <begin position="7"/>
        <end position="25"/>
    </location>
</feature>
<feature type="transmembrane region" description="Helical" evidence="7">
    <location>
        <begin position="147"/>
        <end position="164"/>
    </location>
</feature>
<feature type="transmembrane region" description="Helical" evidence="7">
    <location>
        <begin position="401"/>
        <end position="421"/>
    </location>
</feature>
<comment type="subcellular location">
    <subcellularLocation>
        <location evidence="1">Membrane</location>
        <topology evidence="1">Multi-pass membrane protein</topology>
    </subcellularLocation>
</comment>
<sequence>MATSDLQETKLDAKSQTSVHDKHDPTLANHPFVESNAIPLPEKRRKKGILGFFGGLSREDAEEIERLAENVTYTKEEEMAVRWKVDLRVLPIIILSGNAHVLPEFNKNFDITNNNRWTLVLSIFYVGYCLLEIPANILQRHIGANRFFFMSLAWWGISSLSFVYSKGFKAILALRVLLGIGEAGYYAGMIYYLSFWYKRRELAFRISLCMTGVVPGWIGSLLAFGLVRAHTSVLKGWQFLYLVEAVPTLVMAVVILIWLPAFPFSCTFLTTREKAIAQARLREHRPKSHGGASGWEGIKLVSKDITVWAFVILYTSFNTCVATISYFLPTLIKALGYTSIQAQGLTVGPYLVGWGFVWAQAYDSDRTKDRGYHVMASASVGLVGYIILATCAEKAHGASYFAMYLITGGAYSMFPLVMSWAANTLAPTSKRGVGTALIVSVSNCVSIASPQIYFDPKDSFRKAHALSAGFPRKQKKNRFMGLAILSALFIRTRLSMLNKQKVRALAALSKEEKELVYADGLEELPDDDLRYVYMT</sequence>
<feature type="transmembrane region" description="Helical" evidence="7">
    <location>
        <begin position="305"/>
        <end position="328"/>
    </location>
</feature>
<feature type="transmembrane region" description="Helical" evidence="7">
    <location>
        <begin position="117"/>
        <end position="135"/>
    </location>
</feature>
<dbReference type="Pfam" id="PF07690">
    <property type="entry name" value="MFS_1"/>
    <property type="match status" value="1"/>
</dbReference>
<evidence type="ECO:0000256" key="2">
    <source>
        <dbReference type="ARBA" id="ARBA00022448"/>
    </source>
</evidence>
<feature type="transmembrane region" description="Helical" evidence="7">
    <location>
        <begin position="203"/>
        <end position="227"/>
    </location>
</feature>
<organism evidence="9 10">
    <name type="scientific">Hydnum rufescens UP504</name>
    <dbReference type="NCBI Taxonomy" id="1448309"/>
    <lineage>
        <taxon>Eukaryota</taxon>
        <taxon>Fungi</taxon>
        <taxon>Dikarya</taxon>
        <taxon>Basidiomycota</taxon>
        <taxon>Agaricomycotina</taxon>
        <taxon>Agaricomycetes</taxon>
        <taxon>Cantharellales</taxon>
        <taxon>Hydnaceae</taxon>
        <taxon>Hydnum</taxon>
    </lineage>
</organism>
<feature type="transmembrane region" description="Helical" evidence="7">
    <location>
        <begin position="176"/>
        <end position="197"/>
    </location>
</feature>
<evidence type="ECO:0000256" key="3">
    <source>
        <dbReference type="ARBA" id="ARBA00022692"/>
    </source>
</evidence>
<evidence type="ECO:0000256" key="6">
    <source>
        <dbReference type="SAM" id="MobiDB-lite"/>
    </source>
</evidence>
<keyword evidence="2" id="KW-0813">Transport</keyword>